<sequence>MKKIGIVTLSGYFNYGNRLQNYALEQILNKKGYYVETLWINPEQLQKISIKQKLKLLIKKNIVLFLFKKEGNFTGRRKYKNFKKFSIHHLNEKKHFNKSNDLPKRVADTFDYFIVGSDQVWNPFYTNSSNLYHLSFAPPQKRIAYAASFGISELPDDYKTVVQTYLPFFKNISIREEEGAKIIKELTGNDVPIVLDPTLLLNREEWETIAIAPKNKPVRDYLVTYFLGSISEEKQMYIEKMSQKYNLKVIELAKKSDKDFYDTDPSGFVDLIKDASLLLTDSFHGTVFSILFETPFIVFERENKHGSMRSRIDTLLRVTELESRNIENINNFDEVLNINFSYAKSQLESEKNKSLDYLEKALDI</sequence>
<name>A0ABY1KVC5_9BACI</name>
<proteinExistence type="predicted"/>
<keyword evidence="2" id="KW-0808">Transferase</keyword>
<dbReference type="RefSeq" id="WP_076571770.1">
    <property type="nucleotide sequence ID" value="NZ_FTOK01000006.1"/>
</dbReference>
<dbReference type="GO" id="GO:0016740">
    <property type="term" value="F:transferase activity"/>
    <property type="evidence" value="ECO:0007669"/>
    <property type="project" value="UniProtKB-KW"/>
</dbReference>
<dbReference type="EMBL" id="FTOK01000006">
    <property type="protein sequence ID" value="SIS82902.1"/>
    <property type="molecule type" value="Genomic_DNA"/>
</dbReference>
<protein>
    <submittedName>
        <fullName evidence="2">Polysaccharide pyruvyl transferase</fullName>
    </submittedName>
</protein>
<evidence type="ECO:0000259" key="1">
    <source>
        <dbReference type="Pfam" id="PF04230"/>
    </source>
</evidence>
<comment type="caution">
    <text evidence="2">The sequence shown here is derived from an EMBL/GenBank/DDBJ whole genome shotgun (WGS) entry which is preliminary data.</text>
</comment>
<dbReference type="Proteomes" id="UP000199777">
    <property type="component" value="Unassembled WGS sequence"/>
</dbReference>
<keyword evidence="3" id="KW-1185">Reference proteome</keyword>
<accession>A0ABY1KVC5</accession>
<feature type="domain" description="Polysaccharide pyruvyl transferase" evidence="1">
    <location>
        <begin position="14"/>
        <end position="302"/>
    </location>
</feature>
<dbReference type="InterPro" id="IPR007345">
    <property type="entry name" value="Polysacch_pyruvyl_Trfase"/>
</dbReference>
<reference evidence="2 3" key="1">
    <citation type="submission" date="2017-01" db="EMBL/GenBank/DDBJ databases">
        <authorList>
            <person name="Varghese N."/>
            <person name="Submissions S."/>
        </authorList>
    </citation>
    <scope>NUCLEOTIDE SEQUENCE [LARGE SCALE GENOMIC DNA]</scope>
    <source>
        <strain evidence="2 3">DSM 22782</strain>
    </source>
</reference>
<dbReference type="Pfam" id="PF04230">
    <property type="entry name" value="PS_pyruv_trans"/>
    <property type="match status" value="1"/>
</dbReference>
<gene>
    <name evidence="2" type="ORF">SAMN05421758_106219</name>
</gene>
<evidence type="ECO:0000313" key="2">
    <source>
        <dbReference type="EMBL" id="SIS82902.1"/>
    </source>
</evidence>
<organism evidence="2 3">
    <name type="scientific">Salimicrobium salexigens</name>
    <dbReference type="NCBI Taxonomy" id="908941"/>
    <lineage>
        <taxon>Bacteria</taxon>
        <taxon>Bacillati</taxon>
        <taxon>Bacillota</taxon>
        <taxon>Bacilli</taxon>
        <taxon>Bacillales</taxon>
        <taxon>Bacillaceae</taxon>
        <taxon>Salimicrobium</taxon>
    </lineage>
</organism>
<evidence type="ECO:0000313" key="3">
    <source>
        <dbReference type="Proteomes" id="UP000199777"/>
    </source>
</evidence>